<accession>A0ABV0ULH1</accession>
<evidence type="ECO:0000256" key="1">
    <source>
        <dbReference type="SAM" id="MobiDB-lite"/>
    </source>
</evidence>
<feature type="region of interest" description="Disordered" evidence="1">
    <location>
        <begin position="81"/>
        <end position="107"/>
    </location>
</feature>
<evidence type="ECO:0000313" key="3">
    <source>
        <dbReference type="Proteomes" id="UP001482620"/>
    </source>
</evidence>
<organism evidence="2 3">
    <name type="scientific">Ilyodon furcidens</name>
    <name type="common">goldbreast splitfin</name>
    <dbReference type="NCBI Taxonomy" id="33524"/>
    <lineage>
        <taxon>Eukaryota</taxon>
        <taxon>Metazoa</taxon>
        <taxon>Chordata</taxon>
        <taxon>Craniata</taxon>
        <taxon>Vertebrata</taxon>
        <taxon>Euteleostomi</taxon>
        <taxon>Actinopterygii</taxon>
        <taxon>Neopterygii</taxon>
        <taxon>Teleostei</taxon>
        <taxon>Neoteleostei</taxon>
        <taxon>Acanthomorphata</taxon>
        <taxon>Ovalentaria</taxon>
        <taxon>Atherinomorphae</taxon>
        <taxon>Cyprinodontiformes</taxon>
        <taxon>Goodeidae</taxon>
        <taxon>Ilyodon</taxon>
    </lineage>
</organism>
<gene>
    <name evidence="2" type="ORF">ILYODFUR_019657</name>
</gene>
<dbReference type="Proteomes" id="UP001482620">
    <property type="component" value="Unassembled WGS sequence"/>
</dbReference>
<protein>
    <submittedName>
        <fullName evidence="2">Uncharacterized protein</fullName>
    </submittedName>
</protein>
<dbReference type="EMBL" id="JAHRIQ010071493">
    <property type="protein sequence ID" value="MEQ2244673.1"/>
    <property type="molecule type" value="Genomic_DNA"/>
</dbReference>
<keyword evidence="3" id="KW-1185">Reference proteome</keyword>
<name>A0ABV0ULH1_9TELE</name>
<proteinExistence type="predicted"/>
<sequence>MTEGHSLMDQARRVLIGFKTREELFLSYSHLLISLSSPLQRLEVANQIMDWLELWGSFFPQSPLTPEIVEAERQRAMEEIGPPFHHIPGGPDSMGQLPSLLAPDPIQLPVPAPEEREDELSLFLVPVLEQLMDELPPLPVPVPERVGD</sequence>
<comment type="caution">
    <text evidence="2">The sequence shown here is derived from an EMBL/GenBank/DDBJ whole genome shotgun (WGS) entry which is preliminary data.</text>
</comment>
<reference evidence="2 3" key="1">
    <citation type="submission" date="2021-06" db="EMBL/GenBank/DDBJ databases">
        <authorList>
            <person name="Palmer J.M."/>
        </authorList>
    </citation>
    <scope>NUCLEOTIDE SEQUENCE [LARGE SCALE GENOMIC DNA]</scope>
    <source>
        <strain evidence="3">if_2019</strain>
        <tissue evidence="2">Muscle</tissue>
    </source>
</reference>
<feature type="compositionally biased region" description="Low complexity" evidence="1">
    <location>
        <begin position="81"/>
        <end position="91"/>
    </location>
</feature>
<evidence type="ECO:0000313" key="2">
    <source>
        <dbReference type="EMBL" id="MEQ2244673.1"/>
    </source>
</evidence>